<feature type="domain" description="NERD" evidence="1">
    <location>
        <begin position="6"/>
        <end position="126"/>
    </location>
</feature>
<reference evidence="2 3" key="1">
    <citation type="submission" date="2013-06" db="EMBL/GenBank/DDBJ databases">
        <title>Rumen cellulosomics: divergent fiber-degrading strategies revealed by comparative genome-wide analysis of six Ruminococcal strains.</title>
        <authorList>
            <person name="Dassa B."/>
            <person name="Borovok I."/>
            <person name="Lamed R."/>
            <person name="Flint H."/>
            <person name="Yeoman C.J."/>
            <person name="White B."/>
            <person name="Bayer E.A."/>
        </authorList>
    </citation>
    <scope>NUCLEOTIDE SEQUENCE [LARGE SCALE GENOMIC DNA]</scope>
    <source>
        <strain evidence="2 3">SY3</strain>
    </source>
</reference>
<evidence type="ECO:0000259" key="1">
    <source>
        <dbReference type="PROSITE" id="PS50965"/>
    </source>
</evidence>
<gene>
    <name evidence="2" type="ORF">RASY3_02740</name>
</gene>
<sequence>MDPQTIGSIGENRTVGKLKQISSDELYGIPLKNVYLPVGDGRTSEVDVLFVTQKGLFVIESKNYSGWIFGSENNKTWTVSYKGGRKEHFYNPVMQNKSHIKYLEKFLGKNIPIFSLIVFSDRCELMKVDITTSSIKVIHRKDLIKRSQRYARSTLMFSISS</sequence>
<dbReference type="PROSITE" id="PS50965">
    <property type="entry name" value="NERD"/>
    <property type="match status" value="1"/>
</dbReference>
<dbReference type="Pfam" id="PF08378">
    <property type="entry name" value="NERD"/>
    <property type="match status" value="1"/>
</dbReference>
<dbReference type="AlphaFoldDB" id="A0A011V5B9"/>
<comment type="caution">
    <text evidence="2">The sequence shown here is derived from an EMBL/GenBank/DDBJ whole genome shotgun (WGS) entry which is preliminary data.</text>
</comment>
<keyword evidence="3" id="KW-1185">Reference proteome</keyword>
<evidence type="ECO:0000313" key="2">
    <source>
        <dbReference type="EMBL" id="EXM40702.1"/>
    </source>
</evidence>
<dbReference type="InterPro" id="IPR011528">
    <property type="entry name" value="NERD"/>
</dbReference>
<protein>
    <submittedName>
        <fullName evidence="2">NERD nuclease</fullName>
    </submittedName>
</protein>
<name>A0A011V5B9_RUMAL</name>
<organism evidence="2 3">
    <name type="scientific">Ruminococcus albus SY3</name>
    <dbReference type="NCBI Taxonomy" id="1341156"/>
    <lineage>
        <taxon>Bacteria</taxon>
        <taxon>Bacillati</taxon>
        <taxon>Bacillota</taxon>
        <taxon>Clostridia</taxon>
        <taxon>Eubacteriales</taxon>
        <taxon>Oscillospiraceae</taxon>
        <taxon>Ruminococcus</taxon>
    </lineage>
</organism>
<dbReference type="Proteomes" id="UP000021369">
    <property type="component" value="Unassembled WGS sequence"/>
</dbReference>
<dbReference type="EMBL" id="JEOB01000001">
    <property type="protein sequence ID" value="EXM40702.1"/>
    <property type="molecule type" value="Genomic_DNA"/>
</dbReference>
<evidence type="ECO:0000313" key="3">
    <source>
        <dbReference type="Proteomes" id="UP000021369"/>
    </source>
</evidence>
<dbReference type="PATRIC" id="fig|1341156.4.peg.274"/>
<proteinExistence type="predicted"/>
<accession>A0A011V5B9</accession>